<proteinExistence type="predicted"/>
<dbReference type="Proteomes" id="UP000266677">
    <property type="component" value="Unassembled WGS sequence"/>
</dbReference>
<comment type="caution">
    <text evidence="1">The sequence shown here is derived from an EMBL/GenBank/DDBJ whole genome shotgun (WGS) entry which is preliminary data.</text>
</comment>
<evidence type="ECO:0000313" key="2">
    <source>
        <dbReference type="Proteomes" id="UP000266677"/>
    </source>
</evidence>
<sequence length="307" mass="32365">MTAHALEPDTDSLHGLFSPDLPPALTVDPGDSVRLRTLDAWWSSGPYTGGPVGERPKVPQHRAEYGHALTGPIAVRGARPGMVLGIRIDQLVPDSWGTTAAPGRELNARYGIAETDAVHAWHLDATAMTARNQHGHTVRLRPFLGVMGMPPAAPGTHLTFPPRPHGGNLDCKELVAGSTLYLPIPVADALLSVGDGHAAQGDGEICGTAIECPMKRVDLTIDLLDDWPLTAPVASTPAGWITMGLGNDLDEATFRALDAMFALLGRLHGLPRADAVLLASVTVDVRVTQIVNGVVGAHAVLPWGAIR</sequence>
<dbReference type="Gene3D" id="3.10.28.20">
    <property type="entry name" value="Acetamidase/Formamidase-like domains"/>
    <property type="match status" value="1"/>
</dbReference>
<dbReference type="Pfam" id="PF03069">
    <property type="entry name" value="FmdA_AmdA"/>
    <property type="match status" value="2"/>
</dbReference>
<dbReference type="Gene3D" id="2.60.120.580">
    <property type="entry name" value="Acetamidase/Formamidase-like domains"/>
    <property type="match status" value="2"/>
</dbReference>
<gene>
    <name evidence="1" type="ORF">D5S18_05605</name>
</gene>
<dbReference type="GO" id="GO:0016811">
    <property type="term" value="F:hydrolase activity, acting on carbon-nitrogen (but not peptide) bonds, in linear amides"/>
    <property type="evidence" value="ECO:0007669"/>
    <property type="project" value="InterPro"/>
</dbReference>
<protein>
    <submittedName>
        <fullName evidence="1">Acetamidase</fullName>
    </submittedName>
</protein>
<evidence type="ECO:0000313" key="1">
    <source>
        <dbReference type="EMBL" id="RJO78378.1"/>
    </source>
</evidence>
<dbReference type="AlphaFoldDB" id="A0A3A4K1R8"/>
<dbReference type="SUPFAM" id="SSF141130">
    <property type="entry name" value="Acetamidase/Formamidase-like"/>
    <property type="match status" value="1"/>
</dbReference>
<dbReference type="InterPro" id="IPR004304">
    <property type="entry name" value="FmdA_AmdA"/>
</dbReference>
<name>A0A3A4K1R8_9NOCA</name>
<organism evidence="1 2">
    <name type="scientific">Nocardia panacis</name>
    <dbReference type="NCBI Taxonomy" id="2340916"/>
    <lineage>
        <taxon>Bacteria</taxon>
        <taxon>Bacillati</taxon>
        <taxon>Actinomycetota</taxon>
        <taxon>Actinomycetes</taxon>
        <taxon>Mycobacteriales</taxon>
        <taxon>Nocardiaceae</taxon>
        <taxon>Nocardia</taxon>
    </lineage>
</organism>
<dbReference type="EMBL" id="QZFU01000013">
    <property type="protein sequence ID" value="RJO78378.1"/>
    <property type="molecule type" value="Genomic_DNA"/>
</dbReference>
<keyword evidence="2" id="KW-1185">Reference proteome</keyword>
<reference evidence="1 2" key="1">
    <citation type="submission" date="2018-09" db="EMBL/GenBank/DDBJ databases">
        <title>YIM PH21274 draft genome.</title>
        <authorList>
            <person name="Miao C."/>
        </authorList>
    </citation>
    <scope>NUCLEOTIDE SEQUENCE [LARGE SCALE GENOMIC DNA]</scope>
    <source>
        <strain evidence="1 2">YIM PH 21724</strain>
    </source>
</reference>
<accession>A0A3A4K1R8</accession>
<dbReference type="PANTHER" id="PTHR31891">
    <property type="entry name" value="FORMAMIDASE C869.04-RELATED"/>
    <property type="match status" value="1"/>
</dbReference>
<dbReference type="RefSeq" id="WP_120038700.1">
    <property type="nucleotide sequence ID" value="NZ_QZFU01000013.1"/>
</dbReference>
<dbReference type="PANTHER" id="PTHR31891:SF1">
    <property type="entry name" value="FORMAMIDASE C869.04-RELATED"/>
    <property type="match status" value="1"/>
</dbReference>
<dbReference type="OrthoDB" id="9785236at2"/>